<dbReference type="InterPro" id="IPR030678">
    <property type="entry name" value="Peptide/Ni-bd"/>
</dbReference>
<keyword evidence="4" id="KW-1185">Reference proteome</keyword>
<dbReference type="Proteomes" id="UP001597145">
    <property type="component" value="Unassembled WGS sequence"/>
</dbReference>
<dbReference type="Gene3D" id="3.10.105.10">
    <property type="entry name" value="Dipeptide-binding Protein, Domain 3"/>
    <property type="match status" value="1"/>
</dbReference>
<dbReference type="EMBL" id="JBHUCP010000025">
    <property type="protein sequence ID" value="MFD1533384.1"/>
    <property type="molecule type" value="Genomic_DNA"/>
</dbReference>
<evidence type="ECO:0000259" key="2">
    <source>
        <dbReference type="Pfam" id="PF00496"/>
    </source>
</evidence>
<dbReference type="InterPro" id="IPR000914">
    <property type="entry name" value="SBP_5_dom"/>
</dbReference>
<proteinExistence type="predicted"/>
<protein>
    <submittedName>
        <fullName evidence="3">ABC transporter family substrate-binding protein</fullName>
    </submittedName>
</protein>
<gene>
    <name evidence="3" type="ORF">ACFSCY_28565</name>
</gene>
<sequence length="587" mass="62608">MTRTRAAALVAMSAAAAMVLAACGGGGGGGGGGGDASQGGVFADCATDPNSCNAVPADQLQQGGQLTFAIEKNIPNWNLNSSEGNVFETGLAVKSVLPYTYFTTPDLKNNLNTDLLESAEVTNTNPQTVVYRIKPEAVWSDGTPITADDFVFNWKTQNGRDCPDCATAGNGGYDLVTSVTGSDGGKTVTATYSGPYADWKSLWASSAPLYPAHIAAQHGDLNTPAGVAAAFNWLGATVPTYAGGPFQISNWQDNVALTLTPNPKWYGATKPKLDQVIMRVITDATQEPIALQNNEVQVIYPQPQVDLVQQVQNIPNVSQTQGLGLTWEHFDLNLQNPALANEALRDAMFVATNRQDIIDKTVGQFNNEVTPMNNHNFVQGQEGYEDVLAPEQGSGDIEAARKILTDAGYTNVAEGQQLTAPDGQAVPPLRLRYTTGNAIRQSTCELFASYMRPLGINVEVVPTDDLGGDLDSGNYDIMLYAWVQSPFPFGGAQQLWLSTSGSNFGGYNNPEVDRLINEAGAVGVTDPAAGYALLNQSDRILSEDSYVLPLYQKPTFIAVQNNVGNVRNNSSLDGPTYNISEWGLRTG</sequence>
<feature type="signal peptide" evidence="1">
    <location>
        <begin position="1"/>
        <end position="21"/>
    </location>
</feature>
<dbReference type="PIRSF" id="PIRSF002741">
    <property type="entry name" value="MppA"/>
    <property type="match status" value="1"/>
</dbReference>
<dbReference type="SUPFAM" id="SSF53850">
    <property type="entry name" value="Periplasmic binding protein-like II"/>
    <property type="match status" value="1"/>
</dbReference>
<evidence type="ECO:0000313" key="4">
    <source>
        <dbReference type="Proteomes" id="UP001597145"/>
    </source>
</evidence>
<name>A0ABW4FTJ3_9PSEU</name>
<dbReference type="InterPro" id="IPR039424">
    <property type="entry name" value="SBP_5"/>
</dbReference>
<evidence type="ECO:0000313" key="3">
    <source>
        <dbReference type="EMBL" id="MFD1533384.1"/>
    </source>
</evidence>
<dbReference type="PROSITE" id="PS51257">
    <property type="entry name" value="PROKAR_LIPOPROTEIN"/>
    <property type="match status" value="1"/>
</dbReference>
<dbReference type="PANTHER" id="PTHR30290">
    <property type="entry name" value="PERIPLASMIC BINDING COMPONENT OF ABC TRANSPORTER"/>
    <property type="match status" value="1"/>
</dbReference>
<dbReference type="CDD" id="cd08501">
    <property type="entry name" value="PBP2_Lpqw"/>
    <property type="match status" value="1"/>
</dbReference>
<comment type="caution">
    <text evidence="3">The sequence shown here is derived from an EMBL/GenBank/DDBJ whole genome shotgun (WGS) entry which is preliminary data.</text>
</comment>
<reference evidence="4" key="1">
    <citation type="journal article" date="2019" name="Int. J. Syst. Evol. Microbiol.">
        <title>The Global Catalogue of Microorganisms (GCM) 10K type strain sequencing project: providing services to taxonomists for standard genome sequencing and annotation.</title>
        <authorList>
            <consortium name="The Broad Institute Genomics Platform"/>
            <consortium name="The Broad Institute Genome Sequencing Center for Infectious Disease"/>
            <person name="Wu L."/>
            <person name="Ma J."/>
        </authorList>
    </citation>
    <scope>NUCLEOTIDE SEQUENCE [LARGE SCALE GENOMIC DNA]</scope>
    <source>
        <strain evidence="4">JCM 12165</strain>
    </source>
</reference>
<dbReference type="PANTHER" id="PTHR30290:SF65">
    <property type="entry name" value="MONOACYL PHOSPHATIDYLINOSITOL TETRAMANNOSIDE-BINDING PROTEIN LPQW-RELATED"/>
    <property type="match status" value="1"/>
</dbReference>
<keyword evidence="1" id="KW-0732">Signal</keyword>
<accession>A0ABW4FTJ3</accession>
<dbReference type="RefSeq" id="WP_343985261.1">
    <property type="nucleotide sequence ID" value="NZ_BAAAJG010000026.1"/>
</dbReference>
<dbReference type="Gene3D" id="3.40.190.10">
    <property type="entry name" value="Periplasmic binding protein-like II"/>
    <property type="match status" value="1"/>
</dbReference>
<feature type="chain" id="PRO_5047423014" evidence="1">
    <location>
        <begin position="22"/>
        <end position="587"/>
    </location>
</feature>
<evidence type="ECO:0000256" key="1">
    <source>
        <dbReference type="SAM" id="SignalP"/>
    </source>
</evidence>
<organism evidence="3 4">
    <name type="scientific">Pseudonocardia aurantiaca</name>
    <dbReference type="NCBI Taxonomy" id="75290"/>
    <lineage>
        <taxon>Bacteria</taxon>
        <taxon>Bacillati</taxon>
        <taxon>Actinomycetota</taxon>
        <taxon>Actinomycetes</taxon>
        <taxon>Pseudonocardiales</taxon>
        <taxon>Pseudonocardiaceae</taxon>
        <taxon>Pseudonocardia</taxon>
    </lineage>
</organism>
<dbReference type="Gene3D" id="3.90.76.10">
    <property type="entry name" value="Dipeptide-binding Protein, Domain 1"/>
    <property type="match status" value="1"/>
</dbReference>
<feature type="domain" description="Solute-binding protein family 5" evidence="2">
    <location>
        <begin position="112"/>
        <end position="503"/>
    </location>
</feature>
<dbReference type="Pfam" id="PF00496">
    <property type="entry name" value="SBP_bac_5"/>
    <property type="match status" value="1"/>
</dbReference>